<dbReference type="InterPro" id="IPR007197">
    <property type="entry name" value="rSAM"/>
</dbReference>
<keyword evidence="2" id="KW-0004">4Fe-4S</keyword>
<dbReference type="GO" id="GO:0051539">
    <property type="term" value="F:4 iron, 4 sulfur cluster binding"/>
    <property type="evidence" value="ECO:0007669"/>
    <property type="project" value="UniProtKB-KW"/>
</dbReference>
<keyword evidence="4" id="KW-0479">Metal-binding</keyword>
<dbReference type="PANTHER" id="PTHR30352:SF2">
    <property type="entry name" value="ANAEROBIC RIBONUCLEOSIDE-TRIPHOSPHATE REDUCTASE-ACTIVATING PROTEIN"/>
    <property type="match status" value="1"/>
</dbReference>
<comment type="function">
    <text evidence="7">Activation of anaerobic ribonucleoside-triphosphate reductase under anaerobic conditions by generation of an organic free radical, using S-adenosylmethionine and reduced flavodoxin as cosubstrates to produce 5'-deoxy-adenosine.</text>
</comment>
<dbReference type="STRING" id="1586267.GCA_001418685_01713"/>
<evidence type="ECO:0000256" key="4">
    <source>
        <dbReference type="ARBA" id="ARBA00022723"/>
    </source>
</evidence>
<sequence length="167" mass="19175">MTKISIVDIIHDTTVDGPGFRTSIYAAGCIHKCLKCHNPESWDIHKGRHYVVDELVDLVTLSEFSNVTFTGGDPLIQVKEFAELAGKIKTSTQKNIWCYTGFTFEQIHKSKKLSQILPFIDVLVDGKYIHTLYDENLRFRGSSNQRIIDVQQTLLHKNIVLREEYFT</sequence>
<dbReference type="Pfam" id="PF13353">
    <property type="entry name" value="Fer4_12"/>
    <property type="match status" value="1"/>
</dbReference>
<dbReference type="Gene3D" id="3.20.20.70">
    <property type="entry name" value="Aldolase class I"/>
    <property type="match status" value="1"/>
</dbReference>
<dbReference type="SFLD" id="SFLDG01063">
    <property type="entry name" value="activating_enzymes__group_1"/>
    <property type="match status" value="1"/>
</dbReference>
<evidence type="ECO:0000313" key="9">
    <source>
        <dbReference type="Proteomes" id="UP000182761"/>
    </source>
</evidence>
<dbReference type="AlphaFoldDB" id="A0A0X3ASJ8"/>
<dbReference type="SFLD" id="SFLDF00299">
    <property type="entry name" value="anaerobic_ribonucleoside-triph"/>
    <property type="match status" value="1"/>
</dbReference>
<evidence type="ECO:0000313" key="8">
    <source>
        <dbReference type="EMBL" id="CVK16848.1"/>
    </source>
</evidence>
<gene>
    <name evidence="8" type="ORF">Ga0061079_11140</name>
</gene>
<dbReference type="RefSeq" id="WP_055426034.1">
    <property type="nucleotide sequence ID" value="NZ_FCOR01000011.1"/>
</dbReference>
<protein>
    <recommendedName>
        <fullName evidence="7">Anaerobic ribonucleoside-triphosphate reductase-activating protein</fullName>
        <ecNumber evidence="7">1.97.1.-</ecNumber>
    </recommendedName>
</protein>
<keyword evidence="3" id="KW-0949">S-adenosyl-L-methionine</keyword>
<name>A0A0X3ASJ8_9FLAO</name>
<dbReference type="OrthoDB" id="9782387at2"/>
<evidence type="ECO:0000256" key="6">
    <source>
        <dbReference type="ARBA" id="ARBA00023014"/>
    </source>
</evidence>
<keyword evidence="6" id="KW-0411">Iron-sulfur</keyword>
<accession>A0A0X3ASJ8</accession>
<dbReference type="GO" id="GO:0004748">
    <property type="term" value="F:ribonucleoside-diphosphate reductase activity, thioredoxin disulfide as acceptor"/>
    <property type="evidence" value="ECO:0007669"/>
    <property type="project" value="TreeGrafter"/>
</dbReference>
<dbReference type="EC" id="1.97.1.-" evidence="7"/>
<dbReference type="InterPro" id="IPR058240">
    <property type="entry name" value="rSAM_sf"/>
</dbReference>
<keyword evidence="9" id="KW-1185">Reference proteome</keyword>
<dbReference type="NCBIfam" id="TIGR02491">
    <property type="entry name" value="NrdG"/>
    <property type="match status" value="1"/>
</dbReference>
<proteinExistence type="inferred from homology"/>
<dbReference type="PANTHER" id="PTHR30352">
    <property type="entry name" value="PYRUVATE FORMATE-LYASE-ACTIVATING ENZYME"/>
    <property type="match status" value="1"/>
</dbReference>
<keyword evidence="7" id="KW-0560">Oxidoreductase</keyword>
<evidence type="ECO:0000256" key="7">
    <source>
        <dbReference type="PIRNR" id="PIRNR000368"/>
    </source>
</evidence>
<keyword evidence="5" id="KW-0408">Iron</keyword>
<dbReference type="GO" id="GO:0043365">
    <property type="term" value="F:[formate-C-acetyltransferase]-activating enzyme activity"/>
    <property type="evidence" value="ECO:0007669"/>
    <property type="project" value="InterPro"/>
</dbReference>
<dbReference type="SFLD" id="SFLDG01066">
    <property type="entry name" value="organic_radical-activating_enz"/>
    <property type="match status" value="1"/>
</dbReference>
<reference evidence="8 9" key="1">
    <citation type="submission" date="2016-01" db="EMBL/GenBank/DDBJ databases">
        <authorList>
            <person name="McClelland M."/>
            <person name="Jain A."/>
            <person name="Saraogi P."/>
            <person name="Mendelson R."/>
            <person name="Westerman R."/>
            <person name="SanMiguel P."/>
            <person name="Csonka L."/>
        </authorList>
    </citation>
    <scope>NUCLEOTIDE SEQUENCE [LARGE SCALE GENOMIC DNA]</scope>
    <source>
        <strain evidence="8 9">R-53146</strain>
    </source>
</reference>
<comment type="cofactor">
    <cofactor evidence="1">
        <name>[4Fe-4S] cluster</name>
        <dbReference type="ChEBI" id="CHEBI:49883"/>
    </cofactor>
</comment>
<evidence type="ECO:0000256" key="3">
    <source>
        <dbReference type="ARBA" id="ARBA00022691"/>
    </source>
</evidence>
<dbReference type="EMBL" id="FCOR01000011">
    <property type="protein sequence ID" value="CVK16848.1"/>
    <property type="molecule type" value="Genomic_DNA"/>
</dbReference>
<dbReference type="SFLD" id="SFLDS00029">
    <property type="entry name" value="Radical_SAM"/>
    <property type="match status" value="1"/>
</dbReference>
<dbReference type="InterPro" id="IPR034457">
    <property type="entry name" value="Organic_radical-activating"/>
</dbReference>
<evidence type="ECO:0000256" key="2">
    <source>
        <dbReference type="ARBA" id="ARBA00022485"/>
    </source>
</evidence>
<dbReference type="InterPro" id="IPR013785">
    <property type="entry name" value="Aldolase_TIM"/>
</dbReference>
<organism evidence="8 9">
    <name type="scientific">Apibacter mensalis</name>
    <dbReference type="NCBI Taxonomy" id="1586267"/>
    <lineage>
        <taxon>Bacteria</taxon>
        <taxon>Pseudomonadati</taxon>
        <taxon>Bacteroidota</taxon>
        <taxon>Flavobacteriia</taxon>
        <taxon>Flavobacteriales</taxon>
        <taxon>Weeksellaceae</taxon>
        <taxon>Apibacter</taxon>
    </lineage>
</organism>
<evidence type="ECO:0000256" key="1">
    <source>
        <dbReference type="ARBA" id="ARBA00001966"/>
    </source>
</evidence>
<dbReference type="Proteomes" id="UP000182761">
    <property type="component" value="Unassembled WGS sequence"/>
</dbReference>
<dbReference type="PIRSF" id="PIRSF000368">
    <property type="entry name" value="NrdG"/>
    <property type="match status" value="1"/>
</dbReference>
<dbReference type="InterPro" id="IPR012837">
    <property type="entry name" value="NrdG"/>
</dbReference>
<dbReference type="GO" id="GO:0046872">
    <property type="term" value="F:metal ion binding"/>
    <property type="evidence" value="ECO:0007669"/>
    <property type="project" value="UniProtKB-KW"/>
</dbReference>
<evidence type="ECO:0000256" key="5">
    <source>
        <dbReference type="ARBA" id="ARBA00023004"/>
    </source>
</evidence>
<comment type="similarity">
    <text evidence="7">Belongs to the organic radical-activating enzymes family.</text>
</comment>
<dbReference type="SUPFAM" id="SSF102114">
    <property type="entry name" value="Radical SAM enzymes"/>
    <property type="match status" value="1"/>
</dbReference>